<keyword evidence="1" id="KW-1277">Toxin-antitoxin system</keyword>
<sequence>MWKLEWTLEAEMQYYDILSYWTNHNKSNSYSIKIMNEVEKSEDLLIYNPLIGQEYYLSTPYFKIRSLLVLKNFSIIYRITDRIEILSFWDNRNDPTELERLTL</sequence>
<dbReference type="InterPro" id="IPR007712">
    <property type="entry name" value="RelE/ParE_toxin"/>
</dbReference>
<evidence type="ECO:0000313" key="3">
    <source>
        <dbReference type="Proteomes" id="UP000197007"/>
    </source>
</evidence>
<dbReference type="KEGG" id="capn:CBG49_06725"/>
<name>A0A1Z4BNH7_9FLAO</name>
<gene>
    <name evidence="2" type="ORF">CBG49_06725</name>
</gene>
<proteinExistence type="predicted"/>
<evidence type="ECO:0000313" key="2">
    <source>
        <dbReference type="EMBL" id="ASF42793.1"/>
    </source>
</evidence>
<reference evidence="3" key="1">
    <citation type="submission" date="2017-06" db="EMBL/GenBank/DDBJ databases">
        <title>Complete genome sequence of Capnocytophaga sp. KCOM 1579 (=ChDC OS43) isolated from a human refractory periapical abscess lesion.</title>
        <authorList>
            <person name="Kook J.-K."/>
            <person name="Park S.-N."/>
            <person name="Lim Y.K."/>
            <person name="Roh H."/>
        </authorList>
    </citation>
    <scope>NUCLEOTIDE SEQUENCE [LARGE SCALE GENOMIC DNA]</scope>
    <source>
        <strain evidence="3">ChDC OS43</strain>
    </source>
</reference>
<dbReference type="InterPro" id="IPR035093">
    <property type="entry name" value="RelE/ParE_toxin_dom_sf"/>
</dbReference>
<evidence type="ECO:0000256" key="1">
    <source>
        <dbReference type="ARBA" id="ARBA00022649"/>
    </source>
</evidence>
<dbReference type="Proteomes" id="UP000197007">
    <property type="component" value="Chromosome"/>
</dbReference>
<dbReference type="AlphaFoldDB" id="A0A1Z4BNH7"/>
<accession>A0A1Z4BNH7</accession>
<keyword evidence="3" id="KW-1185">Reference proteome</keyword>
<dbReference type="EMBL" id="CP022022">
    <property type="protein sequence ID" value="ASF42793.1"/>
    <property type="molecule type" value="Genomic_DNA"/>
</dbReference>
<organism evidence="2 3">
    <name type="scientific">Capnocytophaga endodontalis</name>
    <dbReference type="NCBI Taxonomy" id="2708117"/>
    <lineage>
        <taxon>Bacteria</taxon>
        <taxon>Pseudomonadati</taxon>
        <taxon>Bacteroidota</taxon>
        <taxon>Flavobacteriia</taxon>
        <taxon>Flavobacteriales</taxon>
        <taxon>Flavobacteriaceae</taxon>
        <taxon>Capnocytophaga</taxon>
    </lineage>
</organism>
<dbReference type="Gene3D" id="3.30.2310.20">
    <property type="entry name" value="RelE-like"/>
    <property type="match status" value="1"/>
</dbReference>
<dbReference type="RefSeq" id="WP_088593889.1">
    <property type="nucleotide sequence ID" value="NZ_CP022022.1"/>
</dbReference>
<protein>
    <submittedName>
        <fullName evidence="2">Addiction module toxin RelE</fullName>
    </submittedName>
</protein>
<dbReference type="Pfam" id="PF05016">
    <property type="entry name" value="ParE_toxin"/>
    <property type="match status" value="1"/>
</dbReference>